<dbReference type="AlphaFoldDB" id="A0A2M8LRR0"/>
<name>A0A2M8LRR0_9ACTN</name>
<accession>A0A2M8LRR0</accession>
<keyword evidence="1" id="KW-1133">Transmembrane helix</keyword>
<feature type="transmembrane region" description="Helical" evidence="1">
    <location>
        <begin position="185"/>
        <end position="203"/>
    </location>
</feature>
<organism evidence="2 3">
    <name type="scientific">Streptomyces carminius</name>
    <dbReference type="NCBI Taxonomy" id="2665496"/>
    <lineage>
        <taxon>Bacteria</taxon>
        <taxon>Bacillati</taxon>
        <taxon>Actinomycetota</taxon>
        <taxon>Actinomycetes</taxon>
        <taxon>Kitasatosporales</taxon>
        <taxon>Streptomycetaceae</taxon>
        <taxon>Streptomyces</taxon>
    </lineage>
</organism>
<keyword evidence="3" id="KW-1185">Reference proteome</keyword>
<dbReference type="EMBL" id="PGGW01000069">
    <property type="protein sequence ID" value="PJE94640.1"/>
    <property type="molecule type" value="Genomic_DNA"/>
</dbReference>
<feature type="transmembrane region" description="Helical" evidence="1">
    <location>
        <begin position="215"/>
        <end position="236"/>
    </location>
</feature>
<keyword evidence="1" id="KW-0472">Membrane</keyword>
<comment type="caution">
    <text evidence="2">The sequence shown here is derived from an EMBL/GenBank/DDBJ whole genome shotgun (WGS) entry which is preliminary data.</text>
</comment>
<keyword evidence="1" id="KW-0812">Transmembrane</keyword>
<protein>
    <recommendedName>
        <fullName evidence="4">Secreted protein</fullName>
    </recommendedName>
</protein>
<evidence type="ECO:0008006" key="4">
    <source>
        <dbReference type="Google" id="ProtNLM"/>
    </source>
</evidence>
<evidence type="ECO:0000313" key="2">
    <source>
        <dbReference type="EMBL" id="PJE94640.1"/>
    </source>
</evidence>
<evidence type="ECO:0000256" key="1">
    <source>
        <dbReference type="SAM" id="Phobius"/>
    </source>
</evidence>
<sequence length="436" mass="45826">MARLRAAAVTEPGRLRIIGAVLTLLVLAFGTVTVCQTAGRAAAADAVVDRGRPLSTDAASIYRSLADADTTAAGAFLTGDGGSPALRERYERDIRTASRLLTEAAANTGAPGHGRAEITELNEQLTVYTGLVETARANDRQGLPLGGAYLRHASERMREHMLPAADALHRSETARLGGDRHRARAWPVPALLTGVAALAALGWAQRRHHLRTNRVFSPGLLAATAATATLLVWLAAGHWLARSALDESDRHGARSLQVLNAAWTTALQARGDENLTLVARGGGTAYEKSYRAGMRTLAGSRSSGGAGPDRQNGGQLARALELADDEAGRAPVERAVRAAAAWRERHAAARELENGGRYEAAVGLVIRPGEDTARSAFDEVDTALAEAVRHEQREFGRAAERGRDALAGLPAGAGALSVLAVAGVAAGIGRRLSEYR</sequence>
<proteinExistence type="predicted"/>
<evidence type="ECO:0000313" key="3">
    <source>
        <dbReference type="Proteomes" id="UP000230407"/>
    </source>
</evidence>
<reference evidence="2 3" key="1">
    <citation type="submission" date="2017-11" db="EMBL/GenBank/DDBJ databases">
        <title>Streptomyces carmine sp. nov., a novel actinomycete isolated from Sophora alopecuroides in Xinjiang, China.</title>
        <authorList>
            <person name="Wang Y."/>
            <person name="Luo X."/>
            <person name="Wan C."/>
            <person name="Zhang L."/>
        </authorList>
    </citation>
    <scope>NUCLEOTIDE SEQUENCE [LARGE SCALE GENOMIC DNA]</scope>
    <source>
        <strain evidence="2 3">TRM SA0054</strain>
    </source>
</reference>
<feature type="transmembrane region" description="Helical" evidence="1">
    <location>
        <begin position="405"/>
        <end position="428"/>
    </location>
</feature>
<dbReference type="Proteomes" id="UP000230407">
    <property type="component" value="Unassembled WGS sequence"/>
</dbReference>
<gene>
    <name evidence="2" type="ORF">CUT44_28385</name>
</gene>